<sequence length="167" mass="20417">MKIKSVLLVTSYCLLVTIFLCGCEAFRKKFVRKPKKEKEVEVVVHTQEYVSEYSTEEAYKKYFLFWRTWHEELLNSLSTQDGNRKKRVFAAKKIVENLQQMRQLLLPEKQNRLDIYISEQKDVVRQLNKYNLNRIQRLRIKSILEKQRRQIQREFKCRHVQEYLIKE</sequence>
<dbReference type="AlphaFoldDB" id="X1BR05"/>
<dbReference type="EMBL" id="BART01021208">
    <property type="protein sequence ID" value="GAG97465.1"/>
    <property type="molecule type" value="Genomic_DNA"/>
</dbReference>
<organism evidence="1">
    <name type="scientific">marine sediment metagenome</name>
    <dbReference type="NCBI Taxonomy" id="412755"/>
    <lineage>
        <taxon>unclassified sequences</taxon>
        <taxon>metagenomes</taxon>
        <taxon>ecological metagenomes</taxon>
    </lineage>
</organism>
<name>X1BR05_9ZZZZ</name>
<evidence type="ECO:0000313" key="1">
    <source>
        <dbReference type="EMBL" id="GAG97465.1"/>
    </source>
</evidence>
<protein>
    <recommendedName>
        <fullName evidence="2">Lipoprotein</fullName>
    </recommendedName>
</protein>
<reference evidence="1" key="1">
    <citation type="journal article" date="2014" name="Front. Microbiol.">
        <title>High frequency of phylogenetically diverse reductive dehalogenase-homologous genes in deep subseafloor sedimentary metagenomes.</title>
        <authorList>
            <person name="Kawai M."/>
            <person name="Futagami T."/>
            <person name="Toyoda A."/>
            <person name="Takaki Y."/>
            <person name="Nishi S."/>
            <person name="Hori S."/>
            <person name="Arai W."/>
            <person name="Tsubouchi T."/>
            <person name="Morono Y."/>
            <person name="Uchiyama I."/>
            <person name="Ito T."/>
            <person name="Fujiyama A."/>
            <person name="Inagaki F."/>
            <person name="Takami H."/>
        </authorList>
    </citation>
    <scope>NUCLEOTIDE SEQUENCE</scope>
    <source>
        <strain evidence="1">Expedition CK06-06</strain>
    </source>
</reference>
<proteinExistence type="predicted"/>
<comment type="caution">
    <text evidence="1">The sequence shown here is derived from an EMBL/GenBank/DDBJ whole genome shotgun (WGS) entry which is preliminary data.</text>
</comment>
<evidence type="ECO:0008006" key="2">
    <source>
        <dbReference type="Google" id="ProtNLM"/>
    </source>
</evidence>
<gene>
    <name evidence="1" type="ORF">S01H4_39199</name>
</gene>
<accession>X1BR05</accession>
<dbReference type="PROSITE" id="PS51257">
    <property type="entry name" value="PROKAR_LIPOPROTEIN"/>
    <property type="match status" value="1"/>
</dbReference>